<dbReference type="PANTHER" id="PTHR30183">
    <property type="entry name" value="MOLYBDENUM TRANSPORT SYSTEM PERMEASE PROTEIN MODB"/>
    <property type="match status" value="1"/>
</dbReference>
<keyword evidence="3" id="KW-1003">Cell membrane</keyword>
<evidence type="ECO:0000256" key="1">
    <source>
        <dbReference type="ARBA" id="ARBA00004651"/>
    </source>
</evidence>
<dbReference type="InterPro" id="IPR003439">
    <property type="entry name" value="ABC_transporter-like_ATP-bd"/>
</dbReference>
<dbReference type="Proteomes" id="UP000231994">
    <property type="component" value="Chromosome"/>
</dbReference>
<dbReference type="AlphaFoldDB" id="A0ABC8CHS1"/>
<evidence type="ECO:0000256" key="6">
    <source>
        <dbReference type="ARBA" id="ARBA00022840"/>
    </source>
</evidence>
<keyword evidence="8 9" id="KW-0472">Membrane</keyword>
<evidence type="ECO:0000256" key="3">
    <source>
        <dbReference type="ARBA" id="ARBA00022475"/>
    </source>
</evidence>
<evidence type="ECO:0000256" key="5">
    <source>
        <dbReference type="ARBA" id="ARBA00022741"/>
    </source>
</evidence>
<dbReference type="GO" id="GO:0005524">
    <property type="term" value="F:ATP binding"/>
    <property type="evidence" value="ECO:0007669"/>
    <property type="project" value="UniProtKB-KW"/>
</dbReference>
<evidence type="ECO:0000259" key="10">
    <source>
        <dbReference type="PROSITE" id="PS50893"/>
    </source>
</evidence>
<dbReference type="EMBL" id="CP024932">
    <property type="protein sequence ID" value="ATZ07639.1"/>
    <property type="molecule type" value="Genomic_DNA"/>
</dbReference>
<protein>
    <submittedName>
        <fullName evidence="12">ABC transporter</fullName>
    </submittedName>
</protein>
<keyword evidence="4 9" id="KW-0812">Transmembrane</keyword>
<dbReference type="InterPro" id="IPR027417">
    <property type="entry name" value="P-loop_NTPase"/>
</dbReference>
<dbReference type="PANTHER" id="PTHR30183:SF3">
    <property type="entry name" value="MOLYBDENUM TRANSPORT SYSTEM PERMEASE PROTEIN MODB"/>
    <property type="match status" value="1"/>
</dbReference>
<dbReference type="InterPro" id="IPR035906">
    <property type="entry name" value="MetI-like_sf"/>
</dbReference>
<evidence type="ECO:0000256" key="2">
    <source>
        <dbReference type="ARBA" id="ARBA00022448"/>
    </source>
</evidence>
<feature type="domain" description="ABC transmembrane type-1" evidence="11">
    <location>
        <begin position="71"/>
        <end position="273"/>
    </location>
</feature>
<comment type="similarity">
    <text evidence="9">Belongs to the binding-protein-dependent transport system permease family.</text>
</comment>
<comment type="subcellular location">
    <subcellularLocation>
        <location evidence="1 9">Cell membrane</location>
        <topology evidence="1 9">Multi-pass membrane protein</topology>
    </subcellularLocation>
</comment>
<feature type="transmembrane region" description="Helical" evidence="9">
    <location>
        <begin position="149"/>
        <end position="173"/>
    </location>
</feature>
<feature type="domain" description="ABC transporter" evidence="10">
    <location>
        <begin position="278"/>
        <end position="488"/>
    </location>
</feature>
<dbReference type="Pfam" id="PF00005">
    <property type="entry name" value="ABC_tran"/>
    <property type="match status" value="1"/>
</dbReference>
<evidence type="ECO:0000256" key="8">
    <source>
        <dbReference type="ARBA" id="ARBA00023136"/>
    </source>
</evidence>
<evidence type="ECO:0000313" key="13">
    <source>
        <dbReference type="Proteomes" id="UP000231994"/>
    </source>
</evidence>
<feature type="transmembrane region" description="Helical" evidence="9">
    <location>
        <begin position="108"/>
        <end position="129"/>
    </location>
</feature>
<keyword evidence="2 9" id="KW-0813">Transport</keyword>
<dbReference type="Gene3D" id="1.10.3720.10">
    <property type="entry name" value="MetI-like"/>
    <property type="match status" value="1"/>
</dbReference>
<dbReference type="InterPro" id="IPR003593">
    <property type="entry name" value="AAA+_ATPase"/>
</dbReference>
<dbReference type="Pfam" id="PF00528">
    <property type="entry name" value="BPD_transp_1"/>
    <property type="match status" value="1"/>
</dbReference>
<sequence length="578" mass="60417">MKPGRSTASNPPTKLLCMASHETPTRAPWPFAIVGAVAVLYVAIPVVALATRVPWSRLGAVVGQDSTHDLLRVTLSSAVLATVLATFLGVGLAMWLHGLKHMGQAVRLLVYLPLAMPPVVGGLALSAALGRRGLLAPLLDALHLKFAFAFAGVVTAHTFVALPFVVVAVDSALRHIDQEVSTSARRVGMSRWAVWQKITLPTIAPSIFTGAVLACARSLGEFGTTITFAGSAPGITRTMSSGIYLEREVSTDNAYALSAVLIGLAVLCLALAGLPTLLRKEPAPRAHAQGPLDIEKLRELSKPQQSRELTPFRPHATTAVVGVNGAGKTTLLRRIADSSESVMLTQKPALPPLSTVTEAITMVTDVEDVTAQLISAAGLDEIAHVKVRDLSGGQAAQAALVRALAARPAVLLLDEPLAAVDAAAAAQWRRLLAAAAHDRTTILVTHNVLDLLSLADDIAVVEKGEILAHAPRQDVVNAPPNRFVAQLLGRSVIRGNKVAGALQPDPQGDTTLILSNSDVVLSPSGSITATVLDLRAISLDRAVVTLDLGGQSVDAEISVTEATKLVVGGQVHCSILTN</sequence>
<dbReference type="InterPro" id="IPR000515">
    <property type="entry name" value="MetI-like"/>
</dbReference>
<gene>
    <name evidence="12" type="ORF">A9D01_01585</name>
</gene>
<organism evidence="12 13">
    <name type="scientific">Corynebacterium striatum</name>
    <dbReference type="NCBI Taxonomy" id="43770"/>
    <lineage>
        <taxon>Bacteria</taxon>
        <taxon>Bacillati</taxon>
        <taxon>Actinomycetota</taxon>
        <taxon>Actinomycetes</taxon>
        <taxon>Mycobacteriales</taxon>
        <taxon>Corynebacteriaceae</taxon>
        <taxon>Corynebacterium</taxon>
    </lineage>
</organism>
<name>A0ABC8CHS1_CORST</name>
<dbReference type="CDD" id="cd06261">
    <property type="entry name" value="TM_PBP2"/>
    <property type="match status" value="1"/>
</dbReference>
<feature type="transmembrane region" description="Helical" evidence="9">
    <location>
        <begin position="254"/>
        <end position="278"/>
    </location>
</feature>
<evidence type="ECO:0000259" key="11">
    <source>
        <dbReference type="PROSITE" id="PS50928"/>
    </source>
</evidence>
<evidence type="ECO:0000313" key="12">
    <source>
        <dbReference type="EMBL" id="ATZ07639.1"/>
    </source>
</evidence>
<proteinExistence type="inferred from homology"/>
<reference evidence="12 13" key="1">
    <citation type="submission" date="2017-11" db="EMBL/GenBank/DDBJ databases">
        <title>Whole genome sequencing of cultured pathogen.</title>
        <authorList>
            <person name="Hoffmann M."/>
            <person name="Sanchez M."/>
            <person name="Timme R."/>
            <person name="Nudel K."/>
            <person name="Bry L."/>
        </authorList>
    </citation>
    <scope>NUCLEOTIDE SEQUENCE [LARGE SCALE GENOMIC DNA]</scope>
    <source>
        <strain evidence="12 13">216</strain>
    </source>
</reference>
<dbReference type="Gene3D" id="3.40.50.300">
    <property type="entry name" value="P-loop containing nucleotide triphosphate hydrolases"/>
    <property type="match status" value="1"/>
</dbReference>
<feature type="transmembrane region" description="Helical" evidence="9">
    <location>
        <begin position="29"/>
        <end position="50"/>
    </location>
</feature>
<feature type="transmembrane region" description="Helical" evidence="9">
    <location>
        <begin position="70"/>
        <end position="96"/>
    </location>
</feature>
<accession>A0ABC8CHS1</accession>
<keyword evidence="6" id="KW-0067">ATP-binding</keyword>
<dbReference type="GO" id="GO:0005886">
    <property type="term" value="C:plasma membrane"/>
    <property type="evidence" value="ECO:0007669"/>
    <property type="project" value="UniProtKB-SubCell"/>
</dbReference>
<dbReference type="SMART" id="SM00382">
    <property type="entry name" value="AAA"/>
    <property type="match status" value="1"/>
</dbReference>
<dbReference type="SUPFAM" id="SSF161098">
    <property type="entry name" value="MetI-like"/>
    <property type="match status" value="1"/>
</dbReference>
<dbReference type="SUPFAM" id="SSF52540">
    <property type="entry name" value="P-loop containing nucleoside triphosphate hydrolases"/>
    <property type="match status" value="1"/>
</dbReference>
<evidence type="ECO:0000256" key="7">
    <source>
        <dbReference type="ARBA" id="ARBA00022989"/>
    </source>
</evidence>
<evidence type="ECO:0000256" key="4">
    <source>
        <dbReference type="ARBA" id="ARBA00022692"/>
    </source>
</evidence>
<evidence type="ECO:0000256" key="9">
    <source>
        <dbReference type="RuleBase" id="RU363032"/>
    </source>
</evidence>
<keyword evidence="5" id="KW-0547">Nucleotide-binding</keyword>
<dbReference type="PROSITE" id="PS50893">
    <property type="entry name" value="ABC_TRANSPORTER_2"/>
    <property type="match status" value="1"/>
</dbReference>
<keyword evidence="7 9" id="KW-1133">Transmembrane helix</keyword>
<dbReference type="PROSITE" id="PS50928">
    <property type="entry name" value="ABC_TM1"/>
    <property type="match status" value="1"/>
</dbReference>